<reference evidence="2 3" key="1">
    <citation type="submission" date="2020-07" db="EMBL/GenBank/DDBJ databases">
        <title>Complete genome sequence for Sandaracinobacter sp. M6.</title>
        <authorList>
            <person name="Tang Y."/>
            <person name="Liu Q."/>
            <person name="Guo Z."/>
            <person name="Lei P."/>
            <person name="Huang B."/>
        </authorList>
    </citation>
    <scope>NUCLEOTIDE SEQUENCE [LARGE SCALE GENOMIC DNA]</scope>
    <source>
        <strain evidence="2 3">M6</strain>
    </source>
</reference>
<accession>A0A7G5IKJ3</accession>
<evidence type="ECO:0000313" key="3">
    <source>
        <dbReference type="Proteomes" id="UP000515292"/>
    </source>
</evidence>
<dbReference type="SUPFAM" id="SSF111331">
    <property type="entry name" value="NAD kinase/diacylglycerol kinase-like"/>
    <property type="match status" value="1"/>
</dbReference>
<dbReference type="EMBL" id="CP059851">
    <property type="protein sequence ID" value="QMW23885.1"/>
    <property type="molecule type" value="Genomic_DNA"/>
</dbReference>
<name>A0A7G5IKJ3_9SPHN</name>
<organism evidence="2 3">
    <name type="scientific">Sandaracinobacteroides saxicola</name>
    <dbReference type="NCBI Taxonomy" id="2759707"/>
    <lineage>
        <taxon>Bacteria</taxon>
        <taxon>Pseudomonadati</taxon>
        <taxon>Pseudomonadota</taxon>
        <taxon>Alphaproteobacteria</taxon>
        <taxon>Sphingomonadales</taxon>
        <taxon>Sphingosinicellaceae</taxon>
        <taxon>Sandaracinobacteroides</taxon>
    </lineage>
</organism>
<dbReference type="Gene3D" id="3.40.50.10330">
    <property type="entry name" value="Probable inorganic polyphosphate/atp-NAD kinase, domain 1"/>
    <property type="match status" value="1"/>
</dbReference>
<keyword evidence="3" id="KW-1185">Reference proteome</keyword>
<dbReference type="RefSeq" id="WP_182297708.1">
    <property type="nucleotide sequence ID" value="NZ_CP059851.1"/>
</dbReference>
<evidence type="ECO:0000259" key="1">
    <source>
        <dbReference type="PROSITE" id="PS50146"/>
    </source>
</evidence>
<dbReference type="KEGG" id="sand:H3309_05275"/>
<feature type="domain" description="DAGKc" evidence="1">
    <location>
        <begin position="36"/>
        <end position="125"/>
    </location>
</feature>
<dbReference type="InterPro" id="IPR001206">
    <property type="entry name" value="Diacylglycerol_kinase_cat_dom"/>
</dbReference>
<protein>
    <recommendedName>
        <fullName evidence="1">DAGKc domain-containing protein</fullName>
    </recommendedName>
</protein>
<gene>
    <name evidence="2" type="ORF">H3309_05275</name>
</gene>
<evidence type="ECO:0000313" key="2">
    <source>
        <dbReference type="EMBL" id="QMW23885.1"/>
    </source>
</evidence>
<dbReference type="PROSITE" id="PS50146">
    <property type="entry name" value="DAGK"/>
    <property type="match status" value="1"/>
</dbReference>
<dbReference type="InterPro" id="IPR017438">
    <property type="entry name" value="ATP-NAD_kinase_N"/>
</dbReference>
<dbReference type="AlphaFoldDB" id="A0A7G5IKJ3"/>
<sequence length="299" mass="31463">MIGLITNRRSAVNRARSAGTLQANIDGVRSVELDGMADAAQALHDLRHARLLIVNGGDGSVQGLLTALHHEGRWRDAPALAVLPAGETNLIARDLGMAGTPDQLLHRLLREEGRLVTRAPLIVEQGNRSDVGLFAAGAGLSESILWCRQALYRRGLPHGLSHALAATRAIGGALVGNCQSPATVAIDAAPPARRDLLVLIATALKSLLFGQALAPPPGDGFQLITVARNRRTVATGLGDFLRGRLGARPIPGVGFDHVRRVALHGNSTPLVLDGEDIGLRPDGIVTLRALPPLCFVELA</sequence>
<dbReference type="InterPro" id="IPR016064">
    <property type="entry name" value="NAD/diacylglycerol_kinase_sf"/>
</dbReference>
<proteinExistence type="predicted"/>
<dbReference type="Proteomes" id="UP000515292">
    <property type="component" value="Chromosome"/>
</dbReference>
<dbReference type="GO" id="GO:0016301">
    <property type="term" value="F:kinase activity"/>
    <property type="evidence" value="ECO:0007669"/>
    <property type="project" value="InterPro"/>
</dbReference>
<dbReference type="Pfam" id="PF00781">
    <property type="entry name" value="DAGK_cat"/>
    <property type="match status" value="1"/>
</dbReference>